<keyword evidence="2 5" id="KW-0012">Acyltransferase</keyword>
<dbReference type="Gene3D" id="3.40.50.1820">
    <property type="entry name" value="alpha/beta hydrolase"/>
    <property type="match status" value="1"/>
</dbReference>
<dbReference type="PANTHER" id="PTHR36837">
    <property type="entry name" value="POLY(3-HYDROXYALKANOATE) POLYMERASE SUBUNIT PHAC"/>
    <property type="match status" value="1"/>
</dbReference>
<evidence type="ECO:0000256" key="1">
    <source>
        <dbReference type="ARBA" id="ARBA00022679"/>
    </source>
</evidence>
<dbReference type="EMBL" id="JAATIZ010000005">
    <property type="protein sequence ID" value="NJB66153.1"/>
    <property type="molecule type" value="Genomic_DNA"/>
</dbReference>
<feature type="domain" description="Poly-beta-hydroxybutyrate polymerase N-terminal" evidence="3">
    <location>
        <begin position="49"/>
        <end position="214"/>
    </location>
</feature>
<dbReference type="EC" id="2.3.1.-" evidence="5"/>
<dbReference type="InterPro" id="IPR051321">
    <property type="entry name" value="PHA/PHB_synthase"/>
</dbReference>
<evidence type="ECO:0000259" key="3">
    <source>
        <dbReference type="Pfam" id="PF07167"/>
    </source>
</evidence>
<reference evidence="4" key="3">
    <citation type="submission" date="2021-09" db="EMBL/GenBank/DDBJ databases">
        <authorList>
            <person name="Gilroy R."/>
        </authorList>
    </citation>
    <scope>NUCLEOTIDE SEQUENCE</scope>
    <source>
        <strain evidence="4">CHK175-13533</strain>
    </source>
</reference>
<dbReference type="EMBL" id="DYTQ01000073">
    <property type="protein sequence ID" value="HJH24119.1"/>
    <property type="molecule type" value="Genomic_DNA"/>
</dbReference>
<comment type="caution">
    <text evidence="4">The sequence shown here is derived from an EMBL/GenBank/DDBJ whole genome shotgun (WGS) entry which is preliminary data.</text>
</comment>
<dbReference type="PANTHER" id="PTHR36837:SF5">
    <property type="entry name" value="POLY-3-HYDROXYBUTYRATE SYNTHASE"/>
    <property type="match status" value="1"/>
</dbReference>
<dbReference type="Proteomes" id="UP000700248">
    <property type="component" value="Unassembled WGS sequence"/>
</dbReference>
<gene>
    <name evidence="5" type="ORF">GGR41_002415</name>
    <name evidence="4" type="ORF">K8U84_06150</name>
</gene>
<dbReference type="GO" id="GO:0016746">
    <property type="term" value="F:acyltransferase activity"/>
    <property type="evidence" value="ECO:0007669"/>
    <property type="project" value="UniProtKB-KW"/>
</dbReference>
<sequence>MQSNTTNEWPSFSFINQTVLKEIQADFLESWHALHRQAQQGALGPVPHRRFKHQAWQENQTALINAHLWHLYTETLNRMVHAFDLHPQAQERLAFALMQWAEAINPANYLFSNPEALNEAVQTQGQSLLQGAQHFLRDLQKGRMLQTDETKFALGENIAVTPGAVIYENELLQLIQYTPQTENVYSTPLFIVPPNINKYYILDLQPENSFVRYALQQGMQVFLISWRNPLQNDTDGILDASWGDYLQHGILTALQVAQQVSNQKQLNTLGFCVGGTMLASALSLAQAKGEAPAASLTLLTAMLDFHDVGVLSVFVDETLALLREYQLAATRLMLGSDLATTFSFLRPSELVWNYVASNYLQGKTPPPFDILFWNADSTNLPGPFFTWYFRNTYLENNLRLHGKVQVDGYPIDLSRLDVPVYIFASEDDHIVPWRTAYASTQLLPSVERFVLGASGHIAGVINPPAQNRRYYWAYTPDTPTVFPGLANRWQENAKQHTGSWWPDWIQWLSTKAGEKMAAPKQLGHAAYPEIEPAPGRYVKVKAVP</sequence>
<organism evidence="4 6">
    <name type="scientific">Paenalcaligenes hominis</name>
    <dbReference type="NCBI Taxonomy" id="643674"/>
    <lineage>
        <taxon>Bacteria</taxon>
        <taxon>Pseudomonadati</taxon>
        <taxon>Pseudomonadota</taxon>
        <taxon>Betaproteobacteria</taxon>
        <taxon>Burkholderiales</taxon>
        <taxon>Alcaligenaceae</taxon>
        <taxon>Paenalcaligenes</taxon>
    </lineage>
</organism>
<name>A0A9D2VGG7_9BURK</name>
<evidence type="ECO:0000313" key="6">
    <source>
        <dbReference type="Proteomes" id="UP000700248"/>
    </source>
</evidence>
<evidence type="ECO:0000313" key="7">
    <source>
        <dbReference type="Proteomes" id="UP000783934"/>
    </source>
</evidence>
<protein>
    <submittedName>
        <fullName evidence="4">Alpha/beta fold hydrolase</fullName>
    </submittedName>
    <submittedName>
        <fullName evidence="5">Polyhydroxyalkanoate synthase</fullName>
        <ecNumber evidence="5">2.3.1.-</ecNumber>
    </submittedName>
</protein>
<reference evidence="4" key="2">
    <citation type="journal article" date="2021" name="PeerJ">
        <title>Extensive microbial diversity within the chicken gut microbiome revealed by metagenomics and culture.</title>
        <authorList>
            <person name="Gilroy R."/>
            <person name="Ravi A."/>
            <person name="Getino M."/>
            <person name="Pursley I."/>
            <person name="Horton D.L."/>
            <person name="Alikhan N.F."/>
            <person name="Baker D."/>
            <person name="Gharbi K."/>
            <person name="Hall N."/>
            <person name="Watson M."/>
            <person name="Adriaenssens E.M."/>
            <person name="Foster-Nyarko E."/>
            <person name="Jarju S."/>
            <person name="Secka A."/>
            <person name="Antonio M."/>
            <person name="Oren A."/>
            <person name="Chaudhuri R.R."/>
            <person name="La Ragione R."/>
            <person name="Hildebrand F."/>
            <person name="Pallen M.J."/>
        </authorList>
    </citation>
    <scope>NUCLEOTIDE SEQUENCE</scope>
    <source>
        <strain evidence="4">CHK175-13533</strain>
    </source>
</reference>
<evidence type="ECO:0000313" key="5">
    <source>
        <dbReference type="EMBL" id="NJB66153.1"/>
    </source>
</evidence>
<keyword evidence="7" id="KW-1185">Reference proteome</keyword>
<keyword evidence="4" id="KW-0378">Hydrolase</keyword>
<dbReference type="InterPro" id="IPR010941">
    <property type="entry name" value="PhaC_N"/>
</dbReference>
<dbReference type="AlphaFoldDB" id="A0A9D2VGG7"/>
<accession>A0A9D2VGG7</accession>
<dbReference type="Proteomes" id="UP000783934">
    <property type="component" value="Unassembled WGS sequence"/>
</dbReference>
<dbReference type="SUPFAM" id="SSF53474">
    <property type="entry name" value="alpha/beta-Hydrolases"/>
    <property type="match status" value="1"/>
</dbReference>
<reference evidence="5 7" key="1">
    <citation type="submission" date="2020-03" db="EMBL/GenBank/DDBJ databases">
        <title>Genomic Encyclopedia of Type Strains, Phase IV (KMG-IV): sequencing the most valuable type-strain genomes for metagenomic binning, comparative biology and taxonomic classification.</title>
        <authorList>
            <person name="Goeker M."/>
        </authorList>
    </citation>
    <scope>NUCLEOTIDE SEQUENCE [LARGE SCALE GENOMIC DNA]</scope>
    <source>
        <strain evidence="5 7">DSM 26613</strain>
    </source>
</reference>
<dbReference type="InterPro" id="IPR029058">
    <property type="entry name" value="AB_hydrolase_fold"/>
</dbReference>
<dbReference type="GO" id="GO:0042619">
    <property type="term" value="P:poly-hydroxybutyrate biosynthetic process"/>
    <property type="evidence" value="ECO:0007669"/>
    <property type="project" value="InterPro"/>
</dbReference>
<dbReference type="Pfam" id="PF07167">
    <property type="entry name" value="PhaC_N"/>
    <property type="match status" value="1"/>
</dbReference>
<proteinExistence type="predicted"/>
<evidence type="ECO:0000256" key="2">
    <source>
        <dbReference type="ARBA" id="ARBA00023315"/>
    </source>
</evidence>
<dbReference type="RefSeq" id="WP_167662100.1">
    <property type="nucleotide sequence ID" value="NZ_BMCQ01000007.1"/>
</dbReference>
<dbReference type="GO" id="GO:0016787">
    <property type="term" value="F:hydrolase activity"/>
    <property type="evidence" value="ECO:0007669"/>
    <property type="project" value="UniProtKB-KW"/>
</dbReference>
<evidence type="ECO:0000313" key="4">
    <source>
        <dbReference type="EMBL" id="HJH24119.1"/>
    </source>
</evidence>
<keyword evidence="1 5" id="KW-0808">Transferase</keyword>